<accession>A0A3D4V8I3</accession>
<dbReference type="InterPro" id="IPR045659">
    <property type="entry name" value="LptD_2"/>
</dbReference>
<comment type="caution">
    <text evidence="3">The sequence shown here is derived from an EMBL/GenBank/DDBJ whole genome shotgun (WGS) entry which is preliminary data.</text>
</comment>
<gene>
    <name evidence="3" type="ORF">DGD08_07960</name>
</gene>
<evidence type="ECO:0000313" key="3">
    <source>
        <dbReference type="EMBL" id="HCT57134.1"/>
    </source>
</evidence>
<sequence length="999" mass="111156">MIGLAGWTSRQTVLLRRLTAVVAVTMGVPLGDAVAQPRPTGQPPVRPAQPGTRRDSAVADSLRGLSKDRKVFEWATPDSIMRQLLDKMGYKKVQYQGDTVQFNAQTRILTLQGKPSGVQRDETMLVGDSITYNDSTKKVVALGDSVLLRDPTQADADDFIANGRIEYDLNSKQGFTGAFSTSVTSGQRLYLSAQRSALVSDTVVAGRHIVFAKNGSFTYCDHTEPHFHFTTGEMKFISQNVMVARPGVLYIGEVPVFWIPFFFQDIRSGRRSGLLTPNFGMAELFRNSPSYRRSVQNIGYFLAINDFMNFETSFDWRSGARSSDTDPGFIRGNAELRYKWLDRFVTGEFASSYMGLRNGTTNTSYTWNHNQDFSRDTRLTARLNWVQNTMIQRATTVNPVAANATIRSQLNYQTKIGPAQINVGGSRVQYPGRTQVDMDFPSINVTTGSLEAGPATWTPSMRLAISGQSRIDQGLQFPFVYNPRSDGGIDSTRFNASRRNTQFQFDTPIKLWDFQWQNSFTMNEQFRDFPEQREIVGVRDTSQRVTRIFAKTFETNFDWQTSFNLPRFFQGSWNVSPSVTLANVENGAGMFMRTERSGGKWVQQSKRLNYTVSASPTLYAMLPGLGPIARLRHSITPGISYSYSPQASVSDEFLQAMGRSRVGYVGALKQNRVGLSLATNLEAKLRPPADSVDAGEGAGRKIKLLSLNFSSLSYDFVRADTLGNGIAERTFTIGGRTDLLPGFDFRTSYDLFLGDMQSDTVTFDPYRTDFGVTFSLDGKSGLVALVGRLFGRKATLDTDSTTAANRQNTNDQTVDRQSRNMNAAGGGNMRGMQMALPTGQGWNLNIQYNAARQRPPRGGTQIINNPESLCEAQRLQGVLAYDLCVQNALSAPPTGANSGQSAIGAPIFIQPPTQNVNATMSFNITQNWAAQWTTQYDVVRSRFSSQQIGLQRAMHDWNAVFAFSQTPSGTFAFNFFIALKAQPELKFNYDRQTYRSNNF</sequence>
<dbReference type="PANTHER" id="PTHR30189:SF1">
    <property type="entry name" value="LPS-ASSEMBLY PROTEIN LPTD"/>
    <property type="match status" value="1"/>
</dbReference>
<evidence type="ECO:0000259" key="2">
    <source>
        <dbReference type="Pfam" id="PF19838"/>
    </source>
</evidence>
<dbReference type="GO" id="GO:1990351">
    <property type="term" value="C:transporter complex"/>
    <property type="evidence" value="ECO:0007669"/>
    <property type="project" value="TreeGrafter"/>
</dbReference>
<feature type="domain" description="LPS-assembly protein LptD central" evidence="2">
    <location>
        <begin position="243"/>
        <end position="448"/>
    </location>
</feature>
<protein>
    <submittedName>
        <fullName evidence="3">LPS-assembly protein LptD</fullName>
    </submittedName>
</protein>
<dbReference type="Gene3D" id="2.60.450.10">
    <property type="entry name" value="Lipopolysaccharide (LPS) transport protein A like domain"/>
    <property type="match status" value="1"/>
</dbReference>
<proteinExistence type="predicted"/>
<dbReference type="PANTHER" id="PTHR30189">
    <property type="entry name" value="LPS-ASSEMBLY PROTEIN"/>
    <property type="match status" value="1"/>
</dbReference>
<name>A0A3D4V8I3_9BACT</name>
<dbReference type="Proteomes" id="UP000264071">
    <property type="component" value="Unassembled WGS sequence"/>
</dbReference>
<dbReference type="AlphaFoldDB" id="A0A3D4V8I3"/>
<dbReference type="EMBL" id="DPIY01000007">
    <property type="protein sequence ID" value="HCT57134.1"/>
    <property type="molecule type" value="Genomic_DNA"/>
</dbReference>
<evidence type="ECO:0000256" key="1">
    <source>
        <dbReference type="SAM" id="MobiDB-lite"/>
    </source>
</evidence>
<evidence type="ECO:0000313" key="4">
    <source>
        <dbReference type="Proteomes" id="UP000264071"/>
    </source>
</evidence>
<dbReference type="InterPro" id="IPR050218">
    <property type="entry name" value="LptD"/>
</dbReference>
<dbReference type="GO" id="GO:0009279">
    <property type="term" value="C:cell outer membrane"/>
    <property type="evidence" value="ECO:0007669"/>
    <property type="project" value="TreeGrafter"/>
</dbReference>
<organism evidence="3 4">
    <name type="scientific">Gemmatimonas aurantiaca</name>
    <dbReference type="NCBI Taxonomy" id="173480"/>
    <lineage>
        <taxon>Bacteria</taxon>
        <taxon>Pseudomonadati</taxon>
        <taxon>Gemmatimonadota</taxon>
        <taxon>Gemmatimonadia</taxon>
        <taxon>Gemmatimonadales</taxon>
        <taxon>Gemmatimonadaceae</taxon>
        <taxon>Gemmatimonas</taxon>
    </lineage>
</organism>
<feature type="domain" description="LPS-assembly protein LptD central" evidence="2">
    <location>
        <begin position="514"/>
        <end position="718"/>
    </location>
</feature>
<reference evidence="3 4" key="1">
    <citation type="journal article" date="2018" name="Nat. Biotechnol.">
        <title>A standardized bacterial taxonomy based on genome phylogeny substantially revises the tree of life.</title>
        <authorList>
            <person name="Parks D.H."/>
            <person name="Chuvochina M."/>
            <person name="Waite D.W."/>
            <person name="Rinke C."/>
            <person name="Skarshewski A."/>
            <person name="Chaumeil P.A."/>
            <person name="Hugenholtz P."/>
        </authorList>
    </citation>
    <scope>NUCLEOTIDE SEQUENCE [LARGE SCALE GENOMIC DNA]</scope>
    <source>
        <strain evidence="3">UBA8844</strain>
    </source>
</reference>
<dbReference type="Pfam" id="PF19838">
    <property type="entry name" value="LptD_2"/>
    <property type="match status" value="2"/>
</dbReference>
<feature type="region of interest" description="Disordered" evidence="1">
    <location>
        <begin position="32"/>
        <end position="60"/>
    </location>
</feature>